<evidence type="ECO:0000313" key="4">
    <source>
        <dbReference type="Proteomes" id="UP000008953"/>
    </source>
</evidence>
<dbReference type="SUPFAM" id="SSF109604">
    <property type="entry name" value="HD-domain/PDEase-like"/>
    <property type="match status" value="1"/>
</dbReference>
<dbReference type="PROSITE" id="PS51832">
    <property type="entry name" value="HD_GYP"/>
    <property type="match status" value="1"/>
</dbReference>
<dbReference type="AlphaFoldDB" id="D4KUR7"/>
<dbReference type="EMBL" id="FP929050">
    <property type="protein sequence ID" value="CBL11107.1"/>
    <property type="molecule type" value="Genomic_DNA"/>
</dbReference>
<feature type="coiled-coil region" evidence="1">
    <location>
        <begin position="235"/>
        <end position="283"/>
    </location>
</feature>
<dbReference type="KEGG" id="rix:RO1_03150"/>
<dbReference type="InterPro" id="IPR037522">
    <property type="entry name" value="HD_GYP_dom"/>
</dbReference>
<dbReference type="Proteomes" id="UP000008953">
    <property type="component" value="Chromosome"/>
</dbReference>
<evidence type="ECO:0000313" key="3">
    <source>
        <dbReference type="EMBL" id="CBL11107.1"/>
    </source>
</evidence>
<organism evidence="3 4">
    <name type="scientific">Roseburia intestinalis XB6B4</name>
    <dbReference type="NCBI Taxonomy" id="718255"/>
    <lineage>
        <taxon>Bacteria</taxon>
        <taxon>Bacillati</taxon>
        <taxon>Bacillota</taxon>
        <taxon>Clostridia</taxon>
        <taxon>Lachnospirales</taxon>
        <taxon>Lachnospiraceae</taxon>
        <taxon>Roseburia</taxon>
    </lineage>
</organism>
<dbReference type="Pfam" id="PF13487">
    <property type="entry name" value="HD_5"/>
    <property type="match status" value="1"/>
</dbReference>
<feature type="coiled-coil region" evidence="1">
    <location>
        <begin position="80"/>
        <end position="114"/>
    </location>
</feature>
<dbReference type="Gene3D" id="1.10.3210.10">
    <property type="entry name" value="Hypothetical protein af1432"/>
    <property type="match status" value="1"/>
</dbReference>
<dbReference type="CDD" id="cd00077">
    <property type="entry name" value="HDc"/>
    <property type="match status" value="1"/>
</dbReference>
<dbReference type="HOGENOM" id="CLU_388771_0_0_9"/>
<proteinExistence type="predicted"/>
<protein>
    <submittedName>
        <fullName evidence="3">HD-GYP domain</fullName>
    </submittedName>
</protein>
<dbReference type="PANTHER" id="PTHR43155">
    <property type="entry name" value="CYCLIC DI-GMP PHOSPHODIESTERASE PA4108-RELATED"/>
    <property type="match status" value="1"/>
</dbReference>
<evidence type="ECO:0000256" key="1">
    <source>
        <dbReference type="SAM" id="Coils"/>
    </source>
</evidence>
<dbReference type="PANTHER" id="PTHR43155:SF2">
    <property type="entry name" value="CYCLIC DI-GMP PHOSPHODIESTERASE PA4108"/>
    <property type="match status" value="1"/>
</dbReference>
<dbReference type="PATRIC" id="fig|718255.3.peg.226"/>
<gene>
    <name evidence="3" type="ORF">RO1_03150</name>
</gene>
<name>D4KUR7_9FIRM</name>
<sequence length="710" mass="80885">MGNEFMNLSINANGFSNVQNTAAGHKAEQANKQGKSAFFAGSPVLTTKNQIEQRKKMAQKSALKLVKDAWDNDQAVEKTVASQRQRYAELDAQRTEAKKALAGYEDQEKTLKEQCNVADDSKEQQDLNLLEKRQEYRRGVGEKLTRDEWKKLNEIDKQPLTEYQKRALEIHAQAVEEKVTIRDTTSGMQAAVGNVKRIMIEKLKTHGMVDAKNAADDIMDAANDDVVSMLVSDVKDGIDEKMEEAKEDAKDVADEKEKRQERLDALEEKRAVEKALIEGTKEAVDRAKEKQQKHEAPDMKLDEMLTLTTEHKQMNGVEQGLDDIKSSMKVLEADLKGIKVDKEGLVPVMAKYEKTERLEKVPMEYLWEGLVLSDNLYNYNGSVLLVPSGEVITKSKLDKLINFSDGNNYITTFRGSYEYIMKGKDRPAEIQQKMLENRTGYTELRKGIDHVLQMSKNAMFVNHAEVEGMMEKVYGRMVSVDAGEIFQCITVPRPVDEALQRYSLNVALLNGIMGQWLGLDEKDIRSLILTGVLHDIGKTKIPEEILNAPRKLTPEEFEVMKRHPLYSFELLGEDISEDVRYAVRWHHEKLDGKGYPDGLKAESISYFARITTISDIYDAMLSARSYKKEKIPFDVLQWFVTEGSKGIDQNLLNIFIKNMVKVYRQQQVIMSDGREGCVEYIPLNDMDHPIVSVGEEVRQVDEDWYCVHMV</sequence>
<reference evidence="3 4" key="1">
    <citation type="submission" date="2010-03" db="EMBL/GenBank/DDBJ databases">
        <title>The genome sequence of Roseburia intestinalis XB6B4.</title>
        <authorList>
            <consortium name="metaHIT consortium -- http://www.metahit.eu/"/>
            <person name="Pajon A."/>
            <person name="Turner K."/>
            <person name="Parkhill J."/>
            <person name="Bernalier A."/>
        </authorList>
    </citation>
    <scope>NUCLEOTIDE SEQUENCE [LARGE SCALE GENOMIC DNA]</scope>
    <source>
        <strain evidence="3 4">XB6B4</strain>
    </source>
</reference>
<accession>D4KUR7</accession>
<dbReference type="InterPro" id="IPR003607">
    <property type="entry name" value="HD/PDEase_dom"/>
</dbReference>
<keyword evidence="1" id="KW-0175">Coiled coil</keyword>
<reference evidence="3 4" key="2">
    <citation type="submission" date="2010-03" db="EMBL/GenBank/DDBJ databases">
        <authorList>
            <person name="Pajon A."/>
        </authorList>
    </citation>
    <scope>NUCLEOTIDE SEQUENCE [LARGE SCALE GENOMIC DNA]</scope>
    <source>
        <strain evidence="3 4">XB6B4</strain>
    </source>
</reference>
<evidence type="ECO:0000259" key="2">
    <source>
        <dbReference type="PROSITE" id="PS51832"/>
    </source>
</evidence>
<feature type="domain" description="HD-GYP" evidence="2">
    <location>
        <begin position="477"/>
        <end position="671"/>
    </location>
</feature>